<sequence length="176" mass="19080">MWTVTIAVGVKPPASSFVDAAHVDARGIATNFVSKLTGDTLIDEIALATTSNSKVLASRVSIQLSVEEKAIFNNMTASVDSVLQSAQRPQSAEVYMCRMQRGNNHRSEHESASAPCPLPSSSMPTHPTRDPPPNLTAIPVRDPDPSQSRTLCKNHHTEVLRHFVAKVKKKLHLPGP</sequence>
<gene>
    <name evidence="2" type="ORF">EXIGLDRAFT_784393</name>
</gene>
<dbReference type="EMBL" id="KV427197">
    <property type="protein sequence ID" value="KZV78032.1"/>
    <property type="molecule type" value="Genomic_DNA"/>
</dbReference>
<evidence type="ECO:0000256" key="1">
    <source>
        <dbReference type="SAM" id="MobiDB-lite"/>
    </source>
</evidence>
<organism evidence="2 3">
    <name type="scientific">Exidia glandulosa HHB12029</name>
    <dbReference type="NCBI Taxonomy" id="1314781"/>
    <lineage>
        <taxon>Eukaryota</taxon>
        <taxon>Fungi</taxon>
        <taxon>Dikarya</taxon>
        <taxon>Basidiomycota</taxon>
        <taxon>Agaricomycotina</taxon>
        <taxon>Agaricomycetes</taxon>
        <taxon>Auriculariales</taxon>
        <taxon>Exidiaceae</taxon>
        <taxon>Exidia</taxon>
    </lineage>
</organism>
<feature type="compositionally biased region" description="Low complexity" evidence="1">
    <location>
        <begin position="112"/>
        <end position="124"/>
    </location>
</feature>
<evidence type="ECO:0000313" key="2">
    <source>
        <dbReference type="EMBL" id="KZV78032.1"/>
    </source>
</evidence>
<reference evidence="2 3" key="1">
    <citation type="journal article" date="2016" name="Mol. Biol. Evol.">
        <title>Comparative Genomics of Early-Diverging Mushroom-Forming Fungi Provides Insights into the Origins of Lignocellulose Decay Capabilities.</title>
        <authorList>
            <person name="Nagy L.G."/>
            <person name="Riley R."/>
            <person name="Tritt A."/>
            <person name="Adam C."/>
            <person name="Daum C."/>
            <person name="Floudas D."/>
            <person name="Sun H."/>
            <person name="Yadav J.S."/>
            <person name="Pangilinan J."/>
            <person name="Larsson K.H."/>
            <person name="Matsuura K."/>
            <person name="Barry K."/>
            <person name="Labutti K."/>
            <person name="Kuo R."/>
            <person name="Ohm R.A."/>
            <person name="Bhattacharya S.S."/>
            <person name="Shirouzu T."/>
            <person name="Yoshinaga Y."/>
            <person name="Martin F.M."/>
            <person name="Grigoriev I.V."/>
            <person name="Hibbett D.S."/>
        </authorList>
    </citation>
    <scope>NUCLEOTIDE SEQUENCE [LARGE SCALE GENOMIC DNA]</scope>
    <source>
        <strain evidence="2 3">HHB12029</strain>
    </source>
</reference>
<dbReference type="InParanoid" id="A0A166MHB9"/>
<protein>
    <submittedName>
        <fullName evidence="2">Uncharacterized protein</fullName>
    </submittedName>
</protein>
<dbReference type="AlphaFoldDB" id="A0A166MHB9"/>
<evidence type="ECO:0000313" key="3">
    <source>
        <dbReference type="Proteomes" id="UP000077266"/>
    </source>
</evidence>
<name>A0A166MHB9_EXIGL</name>
<feature type="region of interest" description="Disordered" evidence="1">
    <location>
        <begin position="102"/>
        <end position="150"/>
    </location>
</feature>
<dbReference type="Proteomes" id="UP000077266">
    <property type="component" value="Unassembled WGS sequence"/>
</dbReference>
<proteinExistence type="predicted"/>
<keyword evidence="3" id="KW-1185">Reference proteome</keyword>
<accession>A0A166MHB9</accession>